<dbReference type="AlphaFoldDB" id="A0A0R1UW30"/>
<reference evidence="3 4" key="1">
    <citation type="journal article" date="2015" name="Genome Announc.">
        <title>Expanding the biotechnology potential of lactobacilli through comparative genomics of 213 strains and associated genera.</title>
        <authorList>
            <person name="Sun Z."/>
            <person name="Harris H.M."/>
            <person name="McCann A."/>
            <person name="Guo C."/>
            <person name="Argimon S."/>
            <person name="Zhang W."/>
            <person name="Yang X."/>
            <person name="Jeffery I.B."/>
            <person name="Cooney J.C."/>
            <person name="Kagawa T.F."/>
            <person name="Liu W."/>
            <person name="Song Y."/>
            <person name="Salvetti E."/>
            <person name="Wrobel A."/>
            <person name="Rasinkangas P."/>
            <person name="Parkhill J."/>
            <person name="Rea M.C."/>
            <person name="O'Sullivan O."/>
            <person name="Ritari J."/>
            <person name="Douillard F.P."/>
            <person name="Paul Ross R."/>
            <person name="Yang R."/>
            <person name="Briner A.E."/>
            <person name="Felis G.E."/>
            <person name="de Vos W.M."/>
            <person name="Barrangou R."/>
            <person name="Klaenhammer T.R."/>
            <person name="Caufield P.W."/>
            <person name="Cui Y."/>
            <person name="Zhang H."/>
            <person name="O'Toole P.W."/>
        </authorList>
    </citation>
    <scope>NUCLEOTIDE SEQUENCE [LARGE SCALE GENOMIC DNA]</scope>
    <source>
        <strain evidence="3 4">DSM 16381</strain>
    </source>
</reference>
<evidence type="ECO:0000313" key="4">
    <source>
        <dbReference type="Proteomes" id="UP000051580"/>
    </source>
</evidence>
<keyword evidence="1" id="KW-0238">DNA-binding</keyword>
<dbReference type="InterPro" id="IPR001387">
    <property type="entry name" value="Cro/C1-type_HTH"/>
</dbReference>
<dbReference type="PATRIC" id="fig|1423753.3.peg.2619"/>
<keyword evidence="4" id="KW-1185">Reference proteome</keyword>
<gene>
    <name evidence="3" type="ORF">FD28_GL002497</name>
</gene>
<dbReference type="InterPro" id="IPR011990">
    <property type="entry name" value="TPR-like_helical_dom_sf"/>
</dbReference>
<dbReference type="Gene3D" id="1.25.40.10">
    <property type="entry name" value="Tetratricopeptide repeat domain"/>
    <property type="match status" value="1"/>
</dbReference>
<dbReference type="PROSITE" id="PS50943">
    <property type="entry name" value="HTH_CROC1"/>
    <property type="match status" value="1"/>
</dbReference>
<dbReference type="STRING" id="1423753.FD28_GL002497"/>
<accession>A0A0R1UW30</accession>
<dbReference type="GO" id="GO:0003677">
    <property type="term" value="F:DNA binding"/>
    <property type="evidence" value="ECO:0007669"/>
    <property type="project" value="UniProtKB-KW"/>
</dbReference>
<dbReference type="CDD" id="cd00093">
    <property type="entry name" value="HTH_XRE"/>
    <property type="match status" value="1"/>
</dbReference>
<comment type="caution">
    <text evidence="3">The sequence shown here is derived from an EMBL/GenBank/DDBJ whole genome shotgun (WGS) entry which is preliminary data.</text>
</comment>
<dbReference type="PANTHER" id="PTHR46797">
    <property type="entry name" value="HTH-TYPE TRANSCRIPTIONAL REGULATOR"/>
    <property type="match status" value="1"/>
</dbReference>
<dbReference type="SUPFAM" id="SSF47413">
    <property type="entry name" value="lambda repressor-like DNA-binding domains"/>
    <property type="match status" value="1"/>
</dbReference>
<organism evidence="3 4">
    <name type="scientific">Levilactobacillus hammesii DSM 16381</name>
    <dbReference type="NCBI Taxonomy" id="1423753"/>
    <lineage>
        <taxon>Bacteria</taxon>
        <taxon>Bacillati</taxon>
        <taxon>Bacillota</taxon>
        <taxon>Bacilli</taxon>
        <taxon>Lactobacillales</taxon>
        <taxon>Lactobacillaceae</taxon>
        <taxon>Levilactobacillus</taxon>
    </lineage>
</organism>
<dbReference type="EMBL" id="AZFS01000046">
    <property type="protein sequence ID" value="KRL95528.1"/>
    <property type="molecule type" value="Genomic_DNA"/>
</dbReference>
<dbReference type="SUPFAM" id="SSF48452">
    <property type="entry name" value="TPR-like"/>
    <property type="match status" value="1"/>
</dbReference>
<evidence type="ECO:0000259" key="2">
    <source>
        <dbReference type="PROSITE" id="PS50943"/>
    </source>
</evidence>
<evidence type="ECO:0000256" key="1">
    <source>
        <dbReference type="ARBA" id="ARBA00023125"/>
    </source>
</evidence>
<dbReference type="InterPro" id="IPR050807">
    <property type="entry name" value="TransReg_Diox_bact_type"/>
</dbReference>
<name>A0A0R1UW30_9LACO</name>
<dbReference type="Pfam" id="PF01381">
    <property type="entry name" value="HTH_3"/>
    <property type="match status" value="1"/>
</dbReference>
<evidence type="ECO:0000313" key="3">
    <source>
        <dbReference type="EMBL" id="KRL95528.1"/>
    </source>
</evidence>
<dbReference type="SMART" id="SM00530">
    <property type="entry name" value="HTH_XRE"/>
    <property type="match status" value="1"/>
</dbReference>
<feature type="domain" description="HTH cro/C1-type" evidence="2">
    <location>
        <begin position="41"/>
        <end position="94"/>
    </location>
</feature>
<proteinExistence type="predicted"/>
<protein>
    <submittedName>
        <fullName evidence="3">XRE family transcriptional regulator</fullName>
    </submittedName>
</protein>
<dbReference type="Proteomes" id="UP000051580">
    <property type="component" value="Unassembled WGS sequence"/>
</dbReference>
<dbReference type="PANTHER" id="PTHR46797:SF1">
    <property type="entry name" value="METHYLPHOSPHONATE SYNTHASE"/>
    <property type="match status" value="1"/>
</dbReference>
<dbReference type="GO" id="GO:0005829">
    <property type="term" value="C:cytosol"/>
    <property type="evidence" value="ECO:0007669"/>
    <property type="project" value="TreeGrafter"/>
</dbReference>
<dbReference type="InterPro" id="IPR010982">
    <property type="entry name" value="Lambda_DNA-bd_dom_sf"/>
</dbReference>
<sequence length="318" mass="36592">MSGRGPGVDDVLSNVRFYQVDCYLTLRIVGRDKMRLLGNKVKQYRKQKNLSQQELAEGICTQATVSLMEKKNKVPSIKIILQICRRLNISLNDVLSGLGSGLDEQFKSISAAVRREDYSLAAELLAKMNMTNVQNGFDRERYHYYRGFIELGARQRPDEAIFHFNLLLHRSYRMPWDLYAIVGNVGMATAYLSRQELDKTRYYLNAASNYLDDFEWHDEENFQRMIWARYRIAKLYLELDQPQLVIENVEAALRAVKYQASLYLIDVLYEVKGQAEQALLATAAAKRSLVIARTLALVTHNVALQERLIPQIGPMLTE</sequence>
<dbReference type="GO" id="GO:0003700">
    <property type="term" value="F:DNA-binding transcription factor activity"/>
    <property type="evidence" value="ECO:0007669"/>
    <property type="project" value="TreeGrafter"/>
</dbReference>